<evidence type="ECO:0000256" key="4">
    <source>
        <dbReference type="ARBA" id="ARBA00022989"/>
    </source>
</evidence>
<proteinExistence type="inferred from homology"/>
<feature type="compositionally biased region" description="Low complexity" evidence="7">
    <location>
        <begin position="475"/>
        <end position="492"/>
    </location>
</feature>
<feature type="transmembrane region" description="Helical" evidence="8">
    <location>
        <begin position="267"/>
        <end position="286"/>
    </location>
</feature>
<protein>
    <submittedName>
        <fullName evidence="9">Uncharacterized protein</fullName>
    </submittedName>
</protein>
<reference evidence="9 10" key="1">
    <citation type="submission" date="2024-10" db="EMBL/GenBank/DDBJ databases">
        <authorList>
            <person name="Kim D."/>
        </authorList>
    </citation>
    <scope>NUCLEOTIDE SEQUENCE [LARGE SCALE GENOMIC DNA]</scope>
    <source>
        <strain evidence="9">BH-2024</strain>
    </source>
</reference>
<evidence type="ECO:0000256" key="8">
    <source>
        <dbReference type="SAM" id="Phobius"/>
    </source>
</evidence>
<keyword evidence="10" id="KW-1185">Reference proteome</keyword>
<name>A0ABD2J0W8_9BILA</name>
<sequence>MSIGWFDAFRENGAPTWYGENPTPVVLDLQIAGLLSLFLTPTIAFLLILPGIRRFRAVSAFIFLFSMATGAIILLSIHYPAWNSGHIRIFATYRAHSNERINALLGVRIGLTHVNITLGSESLSPEEILLKRTVLDAREQDRGKMEPDRAMAMLLFNTDIATNSSSNSNTSEREANGAETVPQTTGPSSGSSTTTAAIREGEEPEQQAELYYNERFNFDDVSGMEVIDWLEKGLPYPILQVVEYLSVDRTGFLWGKQYRLAGYYTHAALWLAFAIWLLQIVLLGALPHRFGSVAFACGLAILFADFVYFCLTPGDLFLVFFGPDERSHRLTFHPALCFYATLGAGLTSTFVGAVLWFLEQRTAFRLTTVFSACIDELCRPHKSPGAASRYRFLLWATVPSASLRRRASLSTRWGSFTSIGHVDQTVGWKRRRRTLHREPRELDVYELQRRGGLRKVKSASSRRWSFLNRTISPCSGASSPGLPSGSISPSPSDIVENGITPEAEENALNEAIAANSHESTATTMVGGSSSSASGYCSNISGASACTRLSASFTEPEDPSAPFDPPPPTPHPRGPNSLVVMPRNHPPTFTFDRNFSEQNELNGDDEKAKK</sequence>
<dbReference type="EMBL" id="JBICBT010001093">
    <property type="protein sequence ID" value="KAL3083765.1"/>
    <property type="molecule type" value="Genomic_DNA"/>
</dbReference>
<feature type="compositionally biased region" description="Polar residues" evidence="7">
    <location>
        <begin position="590"/>
        <end position="600"/>
    </location>
</feature>
<feature type="compositionally biased region" description="Pro residues" evidence="7">
    <location>
        <begin position="561"/>
        <end position="572"/>
    </location>
</feature>
<evidence type="ECO:0000256" key="6">
    <source>
        <dbReference type="ARBA" id="ARBA00023180"/>
    </source>
</evidence>
<evidence type="ECO:0000313" key="9">
    <source>
        <dbReference type="EMBL" id="KAL3083765.1"/>
    </source>
</evidence>
<dbReference type="Proteomes" id="UP001620626">
    <property type="component" value="Unassembled WGS sequence"/>
</dbReference>
<evidence type="ECO:0000256" key="7">
    <source>
        <dbReference type="SAM" id="MobiDB-lite"/>
    </source>
</evidence>
<evidence type="ECO:0000256" key="5">
    <source>
        <dbReference type="ARBA" id="ARBA00023136"/>
    </source>
</evidence>
<keyword evidence="4 8" id="KW-1133">Transmembrane helix</keyword>
<organism evidence="9 10">
    <name type="scientific">Heterodera trifolii</name>
    <dbReference type="NCBI Taxonomy" id="157864"/>
    <lineage>
        <taxon>Eukaryota</taxon>
        <taxon>Metazoa</taxon>
        <taxon>Ecdysozoa</taxon>
        <taxon>Nematoda</taxon>
        <taxon>Chromadorea</taxon>
        <taxon>Rhabditida</taxon>
        <taxon>Tylenchina</taxon>
        <taxon>Tylenchomorpha</taxon>
        <taxon>Tylenchoidea</taxon>
        <taxon>Heteroderidae</taxon>
        <taxon>Heteroderinae</taxon>
        <taxon>Heterodera</taxon>
    </lineage>
</organism>
<comment type="caution">
    <text evidence="9">The sequence shown here is derived from an EMBL/GenBank/DDBJ whole genome shotgun (WGS) entry which is preliminary data.</text>
</comment>
<dbReference type="GO" id="GO:0016020">
    <property type="term" value="C:membrane"/>
    <property type="evidence" value="ECO:0007669"/>
    <property type="project" value="UniProtKB-SubCell"/>
</dbReference>
<comment type="subcellular location">
    <subcellularLocation>
        <location evidence="1">Membrane</location>
        <topology evidence="1">Multi-pass membrane protein</topology>
    </subcellularLocation>
</comment>
<feature type="transmembrane region" description="Helical" evidence="8">
    <location>
        <begin position="293"/>
        <end position="320"/>
    </location>
</feature>
<feature type="region of interest" description="Disordered" evidence="7">
    <location>
        <begin position="551"/>
        <end position="609"/>
    </location>
</feature>
<feature type="transmembrane region" description="Helical" evidence="8">
    <location>
        <begin position="61"/>
        <end position="82"/>
    </location>
</feature>
<feature type="region of interest" description="Disordered" evidence="7">
    <location>
        <begin position="475"/>
        <end position="497"/>
    </location>
</feature>
<feature type="region of interest" description="Disordered" evidence="7">
    <location>
        <begin position="161"/>
        <end position="204"/>
    </location>
</feature>
<evidence type="ECO:0000256" key="2">
    <source>
        <dbReference type="ARBA" id="ARBA00009816"/>
    </source>
</evidence>
<keyword evidence="5 8" id="KW-0472">Membrane</keyword>
<dbReference type="InterPro" id="IPR018469">
    <property type="entry name" value="Dual_oxidase_maturation_fac"/>
</dbReference>
<keyword evidence="6" id="KW-0325">Glycoprotein</keyword>
<feature type="transmembrane region" description="Helical" evidence="8">
    <location>
        <begin position="29"/>
        <end position="49"/>
    </location>
</feature>
<evidence type="ECO:0000313" key="10">
    <source>
        <dbReference type="Proteomes" id="UP001620626"/>
    </source>
</evidence>
<evidence type="ECO:0000256" key="1">
    <source>
        <dbReference type="ARBA" id="ARBA00004141"/>
    </source>
</evidence>
<comment type="similarity">
    <text evidence="2">Belongs to the DUOXA family.</text>
</comment>
<feature type="compositionally biased region" description="Low complexity" evidence="7">
    <location>
        <begin position="184"/>
        <end position="195"/>
    </location>
</feature>
<feature type="transmembrane region" description="Helical" evidence="8">
    <location>
        <begin position="332"/>
        <end position="358"/>
    </location>
</feature>
<evidence type="ECO:0000256" key="3">
    <source>
        <dbReference type="ARBA" id="ARBA00022692"/>
    </source>
</evidence>
<dbReference type="PANTHER" id="PTHR31158:SF1">
    <property type="entry name" value="DOXA1 FACTOR-RELATED"/>
    <property type="match status" value="1"/>
</dbReference>
<accession>A0ABD2J0W8</accession>
<gene>
    <name evidence="9" type="ORF">niasHT_036758</name>
</gene>
<keyword evidence="3 8" id="KW-0812">Transmembrane</keyword>
<dbReference type="Pfam" id="PF10204">
    <property type="entry name" value="DuoxA"/>
    <property type="match status" value="2"/>
</dbReference>
<dbReference type="AlphaFoldDB" id="A0ABD2J0W8"/>
<dbReference type="PANTHER" id="PTHR31158">
    <property type="entry name" value="DUAL OXIDASE 2"/>
    <property type="match status" value="1"/>
</dbReference>